<comment type="caution">
    <text evidence="1">The sequence shown here is derived from an EMBL/GenBank/DDBJ whole genome shotgun (WGS) entry which is preliminary data.</text>
</comment>
<evidence type="ECO:0000313" key="2">
    <source>
        <dbReference type="Proteomes" id="UP000606499"/>
    </source>
</evidence>
<reference evidence="1" key="1">
    <citation type="submission" date="2020-08" db="EMBL/GenBank/DDBJ databases">
        <title>Genome public.</title>
        <authorList>
            <person name="Liu C."/>
            <person name="Sun Q."/>
        </authorList>
    </citation>
    <scope>NUCLEOTIDE SEQUENCE</scope>
    <source>
        <strain evidence="1">NSJ-28</strain>
    </source>
</reference>
<accession>A0A923LT50</accession>
<name>A0A923LT50_9FIRM</name>
<organism evidence="1 2">
    <name type="scientific">Agathobaculum faecis</name>
    <dbReference type="NCBI Taxonomy" id="2763013"/>
    <lineage>
        <taxon>Bacteria</taxon>
        <taxon>Bacillati</taxon>
        <taxon>Bacillota</taxon>
        <taxon>Clostridia</taxon>
        <taxon>Eubacteriales</taxon>
        <taxon>Butyricicoccaceae</taxon>
        <taxon>Agathobaculum</taxon>
    </lineage>
</organism>
<gene>
    <name evidence="1" type="ORF">H8S45_04110</name>
</gene>
<dbReference type="RefSeq" id="WP_054326829.1">
    <property type="nucleotide sequence ID" value="NZ_JACOPL010000003.1"/>
</dbReference>
<evidence type="ECO:0000313" key="1">
    <source>
        <dbReference type="EMBL" id="MBC5724644.1"/>
    </source>
</evidence>
<sequence length="77" mass="8897">MKQTGIVDRFEGDFVVVEINDKMVNFPRAETPAMLAEGMVVIVQDGRIIGVDQIETQRIEDDMRRRFERILGKQTDE</sequence>
<protein>
    <submittedName>
        <fullName evidence="1">DUF3006 domain-containing protein</fullName>
    </submittedName>
</protein>
<keyword evidence="2" id="KW-1185">Reference proteome</keyword>
<dbReference type="Pfam" id="PF11213">
    <property type="entry name" value="DUF3006"/>
    <property type="match status" value="1"/>
</dbReference>
<dbReference type="Proteomes" id="UP000606499">
    <property type="component" value="Unassembled WGS sequence"/>
</dbReference>
<dbReference type="EMBL" id="JACOPL010000003">
    <property type="protein sequence ID" value="MBC5724644.1"/>
    <property type="molecule type" value="Genomic_DNA"/>
</dbReference>
<dbReference type="InterPro" id="IPR021377">
    <property type="entry name" value="DUF3006"/>
</dbReference>
<proteinExistence type="predicted"/>
<dbReference type="AlphaFoldDB" id="A0A923LT50"/>